<reference evidence="1" key="1">
    <citation type="journal article" date="2019" name="Sci. Rep.">
        <title>Draft genome of Tanacetum cinerariifolium, the natural source of mosquito coil.</title>
        <authorList>
            <person name="Yamashiro T."/>
            <person name="Shiraishi A."/>
            <person name="Satake H."/>
            <person name="Nakayama K."/>
        </authorList>
    </citation>
    <scope>NUCLEOTIDE SEQUENCE</scope>
</reference>
<dbReference type="AlphaFoldDB" id="A0A699UZ68"/>
<organism evidence="1">
    <name type="scientific">Tanacetum cinerariifolium</name>
    <name type="common">Dalmatian daisy</name>
    <name type="synonym">Chrysanthemum cinerariifolium</name>
    <dbReference type="NCBI Taxonomy" id="118510"/>
    <lineage>
        <taxon>Eukaryota</taxon>
        <taxon>Viridiplantae</taxon>
        <taxon>Streptophyta</taxon>
        <taxon>Embryophyta</taxon>
        <taxon>Tracheophyta</taxon>
        <taxon>Spermatophyta</taxon>
        <taxon>Magnoliopsida</taxon>
        <taxon>eudicotyledons</taxon>
        <taxon>Gunneridae</taxon>
        <taxon>Pentapetalae</taxon>
        <taxon>asterids</taxon>
        <taxon>campanulids</taxon>
        <taxon>Asterales</taxon>
        <taxon>Asteraceae</taxon>
        <taxon>Asteroideae</taxon>
        <taxon>Anthemideae</taxon>
        <taxon>Anthemidinae</taxon>
        <taxon>Tanacetum</taxon>
    </lineage>
</organism>
<gene>
    <name evidence="1" type="ORF">Tci_898797</name>
</gene>
<protein>
    <submittedName>
        <fullName evidence="1">Craniofacial development protein 2-like</fullName>
    </submittedName>
</protein>
<evidence type="ECO:0000313" key="1">
    <source>
        <dbReference type="EMBL" id="GFD26828.1"/>
    </source>
</evidence>
<dbReference type="EMBL" id="BKCJ011372120">
    <property type="protein sequence ID" value="GFD26828.1"/>
    <property type="molecule type" value="Genomic_DNA"/>
</dbReference>
<feature type="non-terminal residue" evidence="1">
    <location>
        <position position="1"/>
    </location>
</feature>
<comment type="caution">
    <text evidence="1">The sequence shown here is derived from an EMBL/GenBank/DDBJ whole genome shotgun (WGS) entry which is preliminary data.</text>
</comment>
<sequence>RNRQENQYNLWYSGSTTARNGVGVVLAPNLKDKVVQVSGISDRIMTVGLVIEEDTISVISAYAPQVGLEEAGKKSF</sequence>
<proteinExistence type="predicted"/>
<accession>A0A699UZ68</accession>
<name>A0A699UZ68_TANCI</name>